<dbReference type="NCBIfam" id="TIGR01719">
    <property type="entry name" value="euk_UDPppase"/>
    <property type="match status" value="1"/>
</dbReference>
<dbReference type="PANTHER" id="PTHR43691">
    <property type="entry name" value="URIDINE PHOSPHORYLASE"/>
    <property type="match status" value="1"/>
</dbReference>
<evidence type="ECO:0000313" key="4">
    <source>
        <dbReference type="EMBL" id="KAK9681246.1"/>
    </source>
</evidence>
<dbReference type="GO" id="GO:0009166">
    <property type="term" value="P:nucleotide catabolic process"/>
    <property type="evidence" value="ECO:0007669"/>
    <property type="project" value="InterPro"/>
</dbReference>
<dbReference type="InterPro" id="IPR035994">
    <property type="entry name" value="Nucleoside_phosphorylase_sf"/>
</dbReference>
<feature type="binding site" evidence="2">
    <location>
        <position position="259"/>
    </location>
    <ligand>
        <name>substrate</name>
    </ligand>
</feature>
<organism evidence="4 5">
    <name type="scientific">Popillia japonica</name>
    <name type="common">Japanese beetle</name>
    <dbReference type="NCBI Taxonomy" id="7064"/>
    <lineage>
        <taxon>Eukaryota</taxon>
        <taxon>Metazoa</taxon>
        <taxon>Ecdysozoa</taxon>
        <taxon>Arthropoda</taxon>
        <taxon>Hexapoda</taxon>
        <taxon>Insecta</taxon>
        <taxon>Pterygota</taxon>
        <taxon>Neoptera</taxon>
        <taxon>Endopterygota</taxon>
        <taxon>Coleoptera</taxon>
        <taxon>Polyphaga</taxon>
        <taxon>Scarabaeiformia</taxon>
        <taxon>Scarabaeidae</taxon>
        <taxon>Rutelinae</taxon>
        <taxon>Popillia</taxon>
    </lineage>
</organism>
<dbReference type="GO" id="GO:0004850">
    <property type="term" value="F:uridine phosphorylase activity"/>
    <property type="evidence" value="ECO:0007669"/>
    <property type="project" value="InterPro"/>
</dbReference>
<feature type="domain" description="Nucleoside phosphorylase" evidence="3">
    <location>
        <begin position="95"/>
        <end position="346"/>
    </location>
</feature>
<dbReference type="Pfam" id="PF01048">
    <property type="entry name" value="PNP_UDP_1"/>
    <property type="match status" value="1"/>
</dbReference>
<evidence type="ECO:0000256" key="1">
    <source>
        <dbReference type="ARBA" id="ARBA00010456"/>
    </source>
</evidence>
<name>A0AAW1HX31_POPJA</name>
<evidence type="ECO:0000259" key="3">
    <source>
        <dbReference type="Pfam" id="PF01048"/>
    </source>
</evidence>
<proteinExistence type="inferred from homology"/>
<dbReference type="GO" id="GO:0006218">
    <property type="term" value="P:uridine catabolic process"/>
    <property type="evidence" value="ECO:0007669"/>
    <property type="project" value="TreeGrafter"/>
</dbReference>
<evidence type="ECO:0000313" key="5">
    <source>
        <dbReference type="Proteomes" id="UP001458880"/>
    </source>
</evidence>
<gene>
    <name evidence="4" type="ORF">QE152_g38468</name>
</gene>
<dbReference type="InterPro" id="IPR000845">
    <property type="entry name" value="Nucleoside_phosphorylase_d"/>
</dbReference>
<feature type="binding site" evidence="2">
    <location>
        <position position="261"/>
    </location>
    <ligand>
        <name>substrate</name>
    </ligand>
</feature>
<comment type="caution">
    <text evidence="4">The sequence shown here is derived from an EMBL/GenBank/DDBJ whole genome shotgun (WGS) entry which is preliminary data.</text>
</comment>
<dbReference type="PANTHER" id="PTHR43691:SF11">
    <property type="entry name" value="FI09636P-RELATED"/>
    <property type="match status" value="1"/>
</dbReference>
<accession>A0AAW1HX31</accession>
<keyword evidence="5" id="KW-1185">Reference proteome</keyword>
<dbReference type="EMBL" id="JASPKY010000830">
    <property type="protein sequence ID" value="KAK9681246.1"/>
    <property type="molecule type" value="Genomic_DNA"/>
</dbReference>
<dbReference type="Gene3D" id="3.40.50.1580">
    <property type="entry name" value="Nucleoside phosphorylase domain"/>
    <property type="match status" value="1"/>
</dbReference>
<comment type="similarity">
    <text evidence="1">Belongs to the PNP/UDP phosphorylase family.</text>
</comment>
<dbReference type="CDD" id="cd17763">
    <property type="entry name" value="UP_hUPP-like"/>
    <property type="match status" value="1"/>
</dbReference>
<evidence type="ECO:0000256" key="2">
    <source>
        <dbReference type="PIRSR" id="PIRSR610059-50"/>
    </source>
</evidence>
<feature type="binding site" evidence="2">
    <location>
        <position position="136"/>
    </location>
    <ligand>
        <name>phosphate</name>
        <dbReference type="ChEBI" id="CHEBI:43474"/>
    </ligand>
</feature>
<dbReference type="GO" id="GO:0005829">
    <property type="term" value="C:cytosol"/>
    <property type="evidence" value="ECO:0007669"/>
    <property type="project" value="TreeGrafter"/>
</dbReference>
<protein>
    <submittedName>
        <fullName evidence="4">Phosphorylase superfamily</fullName>
    </submittedName>
</protein>
<feature type="binding site" evidence="2">
    <location>
        <begin position="180"/>
        <end position="183"/>
    </location>
    <ligand>
        <name>phosphate</name>
        <dbReference type="ChEBI" id="CHEBI:43474"/>
    </ligand>
</feature>
<sequence length="382" mass="43158">MAQLTRQNEHNDVDKNGENGFVYCSCGCWEYDLKEKLMKTNINGDSCTHCDNGRYPDGSVKLRNPHIELMDQDILYHLALGSESHDLVEMFGDVKFVCMGGTPKRMYDFAQYIMKEIGHKLPTGTCLSDISQYSYRYSMYKIGPVLSVSHGMGVPSISILLHEMIKLMFHAKAKDPIFFRIGTCGGIGVEGGTVVISEDAVDSLERNYYEVPILGQLVRRPAKLDKRIIRELKSLASSEDPYETVIGKTMCASDFYEEQGRLDGAFCEYTEQDKLEFLNKLRKAGIVNIEMECVPFAALTHHAGIKAAIVCVALLDRLKGDQVSTPKEVLNEYQARPQKLVARYIKRYLQNKGRISFDGHGSMAVKSPRRFKLVQQESETFE</sequence>
<dbReference type="SUPFAM" id="SSF53167">
    <property type="entry name" value="Purine and uridine phosphorylases"/>
    <property type="match status" value="1"/>
</dbReference>
<dbReference type="AlphaFoldDB" id="A0AAW1HX31"/>
<reference evidence="4 5" key="1">
    <citation type="journal article" date="2024" name="BMC Genomics">
        <title>De novo assembly and annotation of Popillia japonica's genome with initial clues to its potential as an invasive pest.</title>
        <authorList>
            <person name="Cucini C."/>
            <person name="Boschi S."/>
            <person name="Funari R."/>
            <person name="Cardaioli E."/>
            <person name="Iannotti N."/>
            <person name="Marturano G."/>
            <person name="Paoli F."/>
            <person name="Bruttini M."/>
            <person name="Carapelli A."/>
            <person name="Frati F."/>
            <person name="Nardi F."/>
        </authorList>
    </citation>
    <scope>NUCLEOTIDE SEQUENCE [LARGE SCALE GENOMIC DNA]</scope>
    <source>
        <strain evidence="4">DMR45628</strain>
    </source>
</reference>
<dbReference type="Proteomes" id="UP001458880">
    <property type="component" value="Unassembled WGS sequence"/>
</dbReference>
<dbReference type="InterPro" id="IPR010059">
    <property type="entry name" value="Uridine_phosphorylase_euk"/>
</dbReference>